<feature type="compositionally biased region" description="Low complexity" evidence="1">
    <location>
        <begin position="931"/>
        <end position="947"/>
    </location>
</feature>
<feature type="domain" description="DUF8003" evidence="3">
    <location>
        <begin position="960"/>
        <end position="1027"/>
    </location>
</feature>
<keyword evidence="2" id="KW-0812">Transmembrane</keyword>
<dbReference type="CDD" id="cd00185">
    <property type="entry name" value="TNFRSF"/>
    <property type="match status" value="1"/>
</dbReference>
<reference evidence="4" key="1">
    <citation type="journal article" date="2011" name="PLoS Biol.">
        <title>Gene gain and loss during evolution of obligate parasitism in the white rust pathogen of Arabidopsis thaliana.</title>
        <authorList>
            <person name="Kemen E."/>
            <person name="Gardiner A."/>
            <person name="Schultz-Larsen T."/>
            <person name="Kemen A.C."/>
            <person name="Balmuth A.L."/>
            <person name="Robert-Seilaniantz A."/>
            <person name="Bailey K."/>
            <person name="Holub E."/>
            <person name="Studholme D.J."/>
            <person name="Maclean D."/>
            <person name="Jones J.D."/>
        </authorList>
    </citation>
    <scope>NUCLEOTIDE SEQUENCE</scope>
</reference>
<feature type="compositionally biased region" description="Polar residues" evidence="1">
    <location>
        <begin position="1493"/>
        <end position="1507"/>
    </location>
</feature>
<gene>
    <name evidence="4" type="primary">AlNc14C85G5443</name>
    <name evidence="4" type="ORF">ALNC14_061850</name>
</gene>
<feature type="transmembrane region" description="Helical" evidence="2">
    <location>
        <begin position="1794"/>
        <end position="1813"/>
    </location>
</feature>
<dbReference type="HOGENOM" id="CLU_000979_0_0_1"/>
<accession>F0WFQ8</accession>
<keyword evidence="4" id="KW-0418">Kinase</keyword>
<organism evidence="4">
    <name type="scientific">Albugo laibachii Nc14</name>
    <dbReference type="NCBI Taxonomy" id="890382"/>
    <lineage>
        <taxon>Eukaryota</taxon>
        <taxon>Sar</taxon>
        <taxon>Stramenopiles</taxon>
        <taxon>Oomycota</taxon>
        <taxon>Peronosporomycetes</taxon>
        <taxon>Albuginales</taxon>
        <taxon>Albuginaceae</taxon>
        <taxon>Albugo</taxon>
    </lineage>
</organism>
<feature type="transmembrane region" description="Helical" evidence="2">
    <location>
        <begin position="1038"/>
        <end position="1061"/>
    </location>
</feature>
<dbReference type="InterPro" id="IPR058316">
    <property type="entry name" value="DUF8003"/>
</dbReference>
<evidence type="ECO:0000313" key="4">
    <source>
        <dbReference type="EMBL" id="CCA20042.1"/>
    </source>
</evidence>
<keyword evidence="4" id="KW-0808">Transferase</keyword>
<proteinExistence type="predicted"/>
<dbReference type="PANTHER" id="PTHR31513:SF2">
    <property type="entry name" value="MRAZ"/>
    <property type="match status" value="1"/>
</dbReference>
<name>F0WFQ8_9STRA</name>
<keyword evidence="2" id="KW-1133">Transmembrane helix</keyword>
<feature type="region of interest" description="Disordered" evidence="1">
    <location>
        <begin position="1472"/>
        <end position="1550"/>
    </location>
</feature>
<evidence type="ECO:0000256" key="2">
    <source>
        <dbReference type="SAM" id="Phobius"/>
    </source>
</evidence>
<dbReference type="PANTHER" id="PTHR31513">
    <property type="entry name" value="EPHRIN TYPE-B RECEPTOR"/>
    <property type="match status" value="1"/>
</dbReference>
<dbReference type="GO" id="GO:0016301">
    <property type="term" value="F:kinase activity"/>
    <property type="evidence" value="ECO:0007669"/>
    <property type="project" value="UniProtKB-KW"/>
</dbReference>
<feature type="region of interest" description="Disordered" evidence="1">
    <location>
        <begin position="905"/>
        <end position="947"/>
    </location>
</feature>
<feature type="compositionally biased region" description="Basic and acidic residues" evidence="1">
    <location>
        <begin position="1508"/>
        <end position="1522"/>
    </location>
</feature>
<evidence type="ECO:0000256" key="1">
    <source>
        <dbReference type="SAM" id="MobiDB-lite"/>
    </source>
</evidence>
<feature type="region of interest" description="Disordered" evidence="1">
    <location>
        <begin position="1562"/>
        <end position="1597"/>
    </location>
</feature>
<feature type="transmembrane region" description="Helical" evidence="2">
    <location>
        <begin position="1717"/>
        <end position="1738"/>
    </location>
</feature>
<feature type="compositionally biased region" description="Polar residues" evidence="1">
    <location>
        <begin position="1472"/>
        <end position="1484"/>
    </location>
</feature>
<protein>
    <submittedName>
        <fullName evidence="4">Nucleoside diphosphate kinase putative</fullName>
    </submittedName>
</protein>
<reference evidence="4" key="2">
    <citation type="submission" date="2011-02" db="EMBL/GenBank/DDBJ databases">
        <authorList>
            <person name="MacLean D."/>
        </authorList>
    </citation>
    <scope>NUCLEOTIDE SEQUENCE</scope>
</reference>
<dbReference type="Gene3D" id="2.10.50.10">
    <property type="entry name" value="Tumor Necrosis Factor Receptor, subunit A, domain 2"/>
    <property type="match status" value="1"/>
</dbReference>
<dbReference type="Pfam" id="PF26010">
    <property type="entry name" value="DUF8003"/>
    <property type="match status" value="1"/>
</dbReference>
<feature type="compositionally biased region" description="Low complexity" evidence="1">
    <location>
        <begin position="1534"/>
        <end position="1548"/>
    </location>
</feature>
<evidence type="ECO:0000259" key="3">
    <source>
        <dbReference type="Pfam" id="PF26010"/>
    </source>
</evidence>
<feature type="transmembrane region" description="Helical" evidence="2">
    <location>
        <begin position="1758"/>
        <end position="1782"/>
    </location>
</feature>
<dbReference type="EMBL" id="FR824130">
    <property type="protein sequence ID" value="CCA20042.1"/>
    <property type="molecule type" value="Genomic_DNA"/>
</dbReference>
<keyword evidence="2" id="KW-0472">Membrane</keyword>
<sequence length="1886" mass="203725">MASVVGTQCRWNLAGDLILSPNVTVDIVIEEGVQCYLFVSVGKRFLLRQNASLSGSSISIDASFVHLEAGARLTGSYYNYTEASELFSLANGLQCGAYNGGMGGCVPDNISIRSRPISLLSMDLAASETIQEPWKLSIFWDRILEAQGTDGDDTMQTPEQQAASKVLFGMGHAARKRTVKIQNASSNEILQNNTQARFAQQKALYSRGGGRIRIVASRDLVVMDRATITADGDSARPGVPGGSGGSIYLSATAVSITNGSIRAKGGDAFCLLPLVDTKLDDKTAKSRNDGDKTLLAKDCFPAGGGGRIMITYQSSELNEAESVDTTGGSITSVENYEDRIPASLASHLSGATGTFYKVVYSADQVVSESNIIISNHQQALSIVYSSNDFLRNLMAPTLLFFPSNNEKYDWSTTEVMIRDGALVVTNGLPVRDSIARENSSNENAFGSLRLINASVLIAVIKVSPSDSIKESVTGITENSQRHPGLLRINARDIAMQNQSRWLVVVDFDSRDSEFGIDTSVAQMEVYAQTFATDASVNIQSEGELYIWTSNVLNFDANVSTVALKATNTTSIISDSLRLKLLSGEDVFLGGHLQVGSLYVRSENSIFLTHGSIDAKMRTQLDVRFSACNNVSTGWDTDKEQSNFTLVLNAGKSISIGYDRQAGSSSSTEQSTASTLLVGSAIQICAVDHIEISAQTIISSNGRGAQANQGAGHGNCVGSVGGGAGYGGRGADSNSIDTAGDYAAGGLIYGSKSGEGLVGSGGGCTDGGSGGGIIRLGASSLELNGQLHCDGAPGVHGAGGGSGGFLGITISTHLIGDGGITATGGTSTCIPVTKGSTDANPSTPVITSLVGSTQDEAVASTTASPVSTQICGGGGGGGRLQLRGCKKINYDQCTHDFEGDYTVHGGATLTSDETPAEASPVVDKSQTPVSPSPTYINSSSPSPSSWTISKLTKSASAGSFFGFPCPPGYGGLFCRVCPVGTYKSESNSEECKACHNAPANSHYVGPSGATSTHCPWACDPGYTGRTRCVSPLQQLLDTFGGEVGCGIVLIGIVLFFILLGYACRNRKEPSTMYTHHVNHEFFFSGTGSNDSITMLPSTKAERQRLLTHTGLTVASDSLAPGEWFRCASILCCWLPPLVRCISWAHVKYPKLMERDLPEHMARLYFAGTNDRHCPLRLRTSVPPNLEPVLYGKEFQAFANKINAALGWPRLTSFRQPEVSNTEQFDPLRRSFSRTRDITADLNTPSKVCCCCHSWGDVLYRFMSFFCYPLAANVLHYRRHVRMNAVKQMIAKYNHAFMKGPRARGLLNAVKLGYSSDDYSLVYLELLFKESFQSTCVPTNGKIGKPALPIVLLFAGRGTYRSPLYLDPNDLLVRSIPQCPELTAFIDEQWIEIVSELNTLLRCVVCQDWGIVQTLLPAARFLETINARNLQSQTNRLGGLRMHLGRFYVQDPDEMGVDGWEEFKLGLYLTTSNSSGTTKASTNKGSSKPRKKNASFLTGRTYTGYNTAFDSKDPSLSGRERRQSTENANDAWSELATSSSPASPSTSIPSMARSRIRAEALRLRSTASGEEFDRKDNQITRRNGPEQTQRREYPKATKLSHVRRRHPGVYKIWQGPIDTSLPVSGVLITSTELEDRLIHQSRVNRLLFVFHRYLLPCNVPLRPLRCLHHRAHHDEREDREEEPSLRDRFTAMGGRSSPILTSALYGGAANPTLLSSVSWILHITLLCLLMMDLAITFATIANMKCVNNGQVDVDCSVSILIPIMLFPVPLAIIIAPMTGISSLALSSPHFSRQYAIWNRFSMLNVGIAVLCGILNTSRLVAPWFAGSFPILPMLLLAVKAGEAYLVERYIAFQETYRRRRGWRGLMKRRLSDASNSGISPSMSPPETP</sequence>